<dbReference type="PANTHER" id="PTHR43738">
    <property type="entry name" value="ABC TRANSPORTER, MEMBRANE PROTEIN"/>
    <property type="match status" value="1"/>
</dbReference>
<evidence type="ECO:0000256" key="9">
    <source>
        <dbReference type="ARBA" id="ARBA00023136"/>
    </source>
</evidence>
<comment type="caution">
    <text evidence="13">The sequence shown here is derived from an EMBL/GenBank/DDBJ whole genome shotgun (WGS) entry which is preliminary data.</text>
</comment>
<dbReference type="PANTHER" id="PTHR43738:SF1">
    <property type="entry name" value="HEMIN TRANSPORT SYSTEM PERMEASE PROTEIN HRTB-RELATED"/>
    <property type="match status" value="1"/>
</dbReference>
<name>A0A9Q4GZL8_9STAP</name>
<dbReference type="AlphaFoldDB" id="A0A9Q4GZL8"/>
<feature type="transmembrane region" description="Helical" evidence="11">
    <location>
        <begin position="229"/>
        <end position="252"/>
    </location>
</feature>
<evidence type="ECO:0000313" key="13">
    <source>
        <dbReference type="EMBL" id="MCY1593964.1"/>
    </source>
</evidence>
<keyword evidence="6" id="KW-1003">Cell membrane</keyword>
<feature type="transmembrane region" description="Helical" evidence="11">
    <location>
        <begin position="314"/>
        <end position="337"/>
    </location>
</feature>
<evidence type="ECO:0000256" key="5">
    <source>
        <dbReference type="ARBA" id="ARBA00022448"/>
    </source>
</evidence>
<dbReference type="Pfam" id="PF02687">
    <property type="entry name" value="FtsX"/>
    <property type="match status" value="1"/>
</dbReference>
<comment type="similarity">
    <text evidence="2">Belongs to the ABC-4 integral membrane protein family. HrtB subfamily.</text>
</comment>
<dbReference type="InterPro" id="IPR051125">
    <property type="entry name" value="ABC-4/HrtB_transporter"/>
</dbReference>
<feature type="domain" description="ABC3 transporter permease C-terminal" evidence="12">
    <location>
        <begin position="232"/>
        <end position="344"/>
    </location>
</feature>
<evidence type="ECO:0000259" key="12">
    <source>
        <dbReference type="Pfam" id="PF02687"/>
    </source>
</evidence>
<evidence type="ECO:0000256" key="2">
    <source>
        <dbReference type="ARBA" id="ARBA00008697"/>
    </source>
</evidence>
<comment type="function">
    <text evidence="10">Part of the ABC transporter complex hrt involved in hemin import. Responsible for the translocation of the substrate across the membrane.</text>
</comment>
<dbReference type="EMBL" id="JANSKX010000004">
    <property type="protein sequence ID" value="MCY1593964.1"/>
    <property type="molecule type" value="Genomic_DNA"/>
</dbReference>
<dbReference type="GO" id="GO:0005886">
    <property type="term" value="C:plasma membrane"/>
    <property type="evidence" value="ECO:0007669"/>
    <property type="project" value="UniProtKB-SubCell"/>
</dbReference>
<keyword evidence="7 11" id="KW-0812">Transmembrane</keyword>
<accession>A0A9Q4GZL8</accession>
<comment type="subcellular location">
    <subcellularLocation>
        <location evidence="1">Cell membrane</location>
        <topology evidence="1">Multi-pass membrane protein</topology>
    </subcellularLocation>
</comment>
<feature type="transmembrane region" description="Helical" evidence="11">
    <location>
        <begin position="273"/>
        <end position="294"/>
    </location>
</feature>
<evidence type="ECO:0000256" key="11">
    <source>
        <dbReference type="SAM" id="Phobius"/>
    </source>
</evidence>
<keyword evidence="9 11" id="KW-0472">Membrane</keyword>
<sequence length="349" mass="38184">MFLAWNEIKRNKLKFSLIICILILISYLLFLLSGLAKGLINMNTEGIKKWNADAIVMNKDANQTVAQSIVDKDKVDGKYKKQATLKQTGVIASNGNDEENALMFGTEQPSFLVPKIVKGHKAHNDKEVMIDQSLANKGFKVGDQLSLSQSDVKLKVVGVTESAKYNASPVIFANNQTVAKVNPQLQGDKVNAVVVKDANWKDKSLDSKLEAVSMDNFIEQLPGYKPQNLTLNFMITFLFVISATVIGVFLYVMTLQKKQLFGVLKAQGFTNGYLSKVVLSQTFILALIGTVIGFGLTLLTSAFLPDAVPIKLDLLTLLLFGVALIVISLLGSVFSILSIRKIDPLKAIG</sequence>
<reference evidence="13" key="1">
    <citation type="journal article" date="2022" name="Int. J. Mol. Sci.">
        <title>Phenotypic and genotypic virulence characterisation of Staphylococcus pettenkoferi strains isolated from human bloodstream and diabetic foot infections.</title>
        <authorList>
            <person name="Magnan C."/>
        </authorList>
    </citation>
    <scope>NUCLEOTIDE SEQUENCE</scope>
    <source>
        <strain evidence="13">NSP020P</strain>
    </source>
</reference>
<evidence type="ECO:0000256" key="6">
    <source>
        <dbReference type="ARBA" id="ARBA00022475"/>
    </source>
</evidence>
<gene>
    <name evidence="13" type="ORF">NW112_01760</name>
</gene>
<evidence type="ECO:0000313" key="14">
    <source>
        <dbReference type="Proteomes" id="UP001081438"/>
    </source>
</evidence>
<dbReference type="InterPro" id="IPR003838">
    <property type="entry name" value="ABC3_permease_C"/>
</dbReference>
<organism evidence="13 14">
    <name type="scientific">Staphylococcus pettenkoferi</name>
    <dbReference type="NCBI Taxonomy" id="170573"/>
    <lineage>
        <taxon>Bacteria</taxon>
        <taxon>Bacillati</taxon>
        <taxon>Bacillota</taxon>
        <taxon>Bacilli</taxon>
        <taxon>Bacillales</taxon>
        <taxon>Staphylococcaceae</taxon>
        <taxon>Staphylococcus</taxon>
    </lineage>
</organism>
<evidence type="ECO:0000256" key="3">
    <source>
        <dbReference type="ARBA" id="ARBA00011131"/>
    </source>
</evidence>
<evidence type="ECO:0000256" key="10">
    <source>
        <dbReference type="ARBA" id="ARBA00024973"/>
    </source>
</evidence>
<evidence type="ECO:0000256" key="8">
    <source>
        <dbReference type="ARBA" id="ARBA00022989"/>
    </source>
</evidence>
<evidence type="ECO:0000256" key="1">
    <source>
        <dbReference type="ARBA" id="ARBA00004651"/>
    </source>
</evidence>
<dbReference type="RefSeq" id="WP_268210619.1">
    <property type="nucleotide sequence ID" value="NZ_JANSKK010000005.1"/>
</dbReference>
<protein>
    <recommendedName>
        <fullName evidence="4">Putative hemin transport system permease protein HrtB</fullName>
    </recommendedName>
</protein>
<evidence type="ECO:0000256" key="7">
    <source>
        <dbReference type="ARBA" id="ARBA00022692"/>
    </source>
</evidence>
<comment type="subunit">
    <text evidence="3">The complex is composed of two ATP-binding proteins (HrtA), two transmembrane proteins (HrtB) and a solute-binding protein.</text>
</comment>
<evidence type="ECO:0000256" key="4">
    <source>
        <dbReference type="ARBA" id="ARBA00016962"/>
    </source>
</evidence>
<keyword evidence="8 11" id="KW-1133">Transmembrane helix</keyword>
<proteinExistence type="inferred from homology"/>
<keyword evidence="5" id="KW-0813">Transport</keyword>
<dbReference type="Proteomes" id="UP001081438">
    <property type="component" value="Unassembled WGS sequence"/>
</dbReference>